<protein>
    <submittedName>
        <fullName evidence="4">Outer membrane beta-barrel protein</fullName>
    </submittedName>
</protein>
<name>A0A9X1F8L6_9FLAO</name>
<organism evidence="4 5">
    <name type="scientific">Winogradskyella luteola</name>
    <dbReference type="NCBI Taxonomy" id="2828330"/>
    <lineage>
        <taxon>Bacteria</taxon>
        <taxon>Pseudomonadati</taxon>
        <taxon>Bacteroidota</taxon>
        <taxon>Flavobacteriia</taxon>
        <taxon>Flavobacteriales</taxon>
        <taxon>Flavobacteriaceae</taxon>
        <taxon>Winogradskyella</taxon>
    </lineage>
</organism>
<feature type="chain" id="PRO_5040845369" evidence="2">
    <location>
        <begin position="25"/>
        <end position="221"/>
    </location>
</feature>
<reference evidence="4" key="1">
    <citation type="submission" date="2021-04" db="EMBL/GenBank/DDBJ databases">
        <authorList>
            <person name="Pira H."/>
            <person name="Risdian C."/>
            <person name="Wink J."/>
        </authorList>
    </citation>
    <scope>NUCLEOTIDE SEQUENCE</scope>
    <source>
        <strain evidence="4">WHY3</strain>
    </source>
</reference>
<dbReference type="Pfam" id="PF13505">
    <property type="entry name" value="OMP_b-brl"/>
    <property type="match status" value="1"/>
</dbReference>
<feature type="domain" description="Outer membrane protein beta-barrel" evidence="3">
    <location>
        <begin position="14"/>
        <end position="192"/>
    </location>
</feature>
<dbReference type="AlphaFoldDB" id="A0A9X1F8L6"/>
<evidence type="ECO:0000313" key="5">
    <source>
        <dbReference type="Proteomes" id="UP001138894"/>
    </source>
</evidence>
<evidence type="ECO:0000256" key="2">
    <source>
        <dbReference type="SAM" id="SignalP"/>
    </source>
</evidence>
<proteinExistence type="predicted"/>
<feature type="signal peptide" evidence="2">
    <location>
        <begin position="1"/>
        <end position="24"/>
    </location>
</feature>
<dbReference type="InterPro" id="IPR027385">
    <property type="entry name" value="Beta-barrel_OMP"/>
</dbReference>
<evidence type="ECO:0000259" key="3">
    <source>
        <dbReference type="Pfam" id="PF13505"/>
    </source>
</evidence>
<sequence length="221" mass="25224">MIIKYKYILLTTLLTVFLLNSTYAQDENGETNKKLYKKIEFYDLRGTNAADMAIGTALITGDFPQPELGIYFRLGYKRHVTEHFGISLTFNRYNLAFDETFHEGFMSFDLNLEYLINPYHNISPFIYGGYGYNADTSFETTAAKAQGGLGIEFIVLEKFGVKLFGEYNYVFSDESNPIIQAESNIGFIRMGLGLNFYFGGNKRKQKLLDSIETIINSNLIK</sequence>
<accession>A0A9X1F8L6</accession>
<dbReference type="EMBL" id="JAGSPD010000003">
    <property type="protein sequence ID" value="MBV7268443.1"/>
    <property type="molecule type" value="Genomic_DNA"/>
</dbReference>
<keyword evidence="5" id="KW-1185">Reference proteome</keyword>
<dbReference type="Proteomes" id="UP001138894">
    <property type="component" value="Unassembled WGS sequence"/>
</dbReference>
<gene>
    <name evidence="4" type="ORF">KCG49_04445</name>
</gene>
<evidence type="ECO:0000256" key="1">
    <source>
        <dbReference type="ARBA" id="ARBA00022729"/>
    </source>
</evidence>
<evidence type="ECO:0000313" key="4">
    <source>
        <dbReference type="EMBL" id="MBV7268443.1"/>
    </source>
</evidence>
<keyword evidence="1 2" id="KW-0732">Signal</keyword>
<comment type="caution">
    <text evidence="4">The sequence shown here is derived from an EMBL/GenBank/DDBJ whole genome shotgun (WGS) entry which is preliminary data.</text>
</comment>